<comment type="caution">
    <text evidence="1">The sequence shown here is derived from an EMBL/GenBank/DDBJ whole genome shotgun (WGS) entry which is preliminary data.</text>
</comment>
<dbReference type="Proteomes" id="UP000609064">
    <property type="component" value="Unassembled WGS sequence"/>
</dbReference>
<keyword evidence="2" id="KW-1185">Reference proteome</keyword>
<organism evidence="1 2">
    <name type="scientific">Emticicia aquatilis</name>
    <dbReference type="NCBI Taxonomy" id="1537369"/>
    <lineage>
        <taxon>Bacteria</taxon>
        <taxon>Pseudomonadati</taxon>
        <taxon>Bacteroidota</taxon>
        <taxon>Cytophagia</taxon>
        <taxon>Cytophagales</taxon>
        <taxon>Leadbetterellaceae</taxon>
        <taxon>Emticicia</taxon>
    </lineage>
</organism>
<reference evidence="1" key="1">
    <citation type="journal article" date="2014" name="Int. J. Syst. Evol. Microbiol.">
        <title>Complete genome sequence of Corynebacterium casei LMG S-19264T (=DSM 44701T), isolated from a smear-ripened cheese.</title>
        <authorList>
            <consortium name="US DOE Joint Genome Institute (JGI-PGF)"/>
            <person name="Walter F."/>
            <person name="Albersmeier A."/>
            <person name="Kalinowski J."/>
            <person name="Ruckert C."/>
        </authorList>
    </citation>
    <scope>NUCLEOTIDE SEQUENCE</scope>
    <source>
        <strain evidence="1">CGMCC 1.15958</strain>
    </source>
</reference>
<gene>
    <name evidence="1" type="ORF">GCM10011514_05800</name>
</gene>
<sequence length="271" mass="30470">MKKLLILTNLLWLSIFLFTGFKPIDENKPKLLAPAYDLVDASLADMMGTNFRLNYINPTRNFGTKKESYASDSRSVWFSLTKLESFIADMKAKSSLTTGIRFYFIQYPNDMAQWNKYDYLKKHISPSYKNHHTLMLVPTYFDGTYDIDFDPRRIGSDGKPIHMVDVMNSLRNVREEIPAQAGSGINKAYILMPYGTSSSSEYDDPNIINGGSLVPPYPPGGSARMAEPSNDKIVMPIGNKIPCSGATLLPYFDYKSKCGVVPLPSNDKIKD</sequence>
<reference evidence="1" key="2">
    <citation type="submission" date="2020-09" db="EMBL/GenBank/DDBJ databases">
        <authorList>
            <person name="Sun Q."/>
            <person name="Zhou Y."/>
        </authorList>
    </citation>
    <scope>NUCLEOTIDE SEQUENCE</scope>
    <source>
        <strain evidence="1">CGMCC 1.15958</strain>
    </source>
</reference>
<dbReference type="AlphaFoldDB" id="A0A916YH75"/>
<proteinExistence type="predicted"/>
<protein>
    <submittedName>
        <fullName evidence="1">Uncharacterized protein</fullName>
    </submittedName>
</protein>
<dbReference type="EMBL" id="BMKK01000001">
    <property type="protein sequence ID" value="GGD44622.1"/>
    <property type="molecule type" value="Genomic_DNA"/>
</dbReference>
<evidence type="ECO:0000313" key="2">
    <source>
        <dbReference type="Proteomes" id="UP000609064"/>
    </source>
</evidence>
<accession>A0A916YH75</accession>
<name>A0A916YH75_9BACT</name>
<dbReference type="RefSeq" id="WP_188764477.1">
    <property type="nucleotide sequence ID" value="NZ_BMKK01000001.1"/>
</dbReference>
<evidence type="ECO:0000313" key="1">
    <source>
        <dbReference type="EMBL" id="GGD44622.1"/>
    </source>
</evidence>